<protein>
    <submittedName>
        <fullName evidence="1">Uncharacterized protein</fullName>
    </submittedName>
</protein>
<name>A0AAE1B1B5_9GAST</name>
<gene>
    <name evidence="1" type="ORF">RRG08_055077</name>
</gene>
<accession>A0AAE1B1B5</accession>
<dbReference type="Proteomes" id="UP001283361">
    <property type="component" value="Unassembled WGS sequence"/>
</dbReference>
<dbReference type="AlphaFoldDB" id="A0AAE1B1B5"/>
<keyword evidence="2" id="KW-1185">Reference proteome</keyword>
<evidence type="ECO:0000313" key="2">
    <source>
        <dbReference type="Proteomes" id="UP001283361"/>
    </source>
</evidence>
<organism evidence="1 2">
    <name type="scientific">Elysia crispata</name>
    <name type="common">lettuce slug</name>
    <dbReference type="NCBI Taxonomy" id="231223"/>
    <lineage>
        <taxon>Eukaryota</taxon>
        <taxon>Metazoa</taxon>
        <taxon>Spiralia</taxon>
        <taxon>Lophotrochozoa</taxon>
        <taxon>Mollusca</taxon>
        <taxon>Gastropoda</taxon>
        <taxon>Heterobranchia</taxon>
        <taxon>Euthyneura</taxon>
        <taxon>Panpulmonata</taxon>
        <taxon>Sacoglossa</taxon>
        <taxon>Placobranchoidea</taxon>
        <taxon>Plakobranchidae</taxon>
        <taxon>Elysia</taxon>
    </lineage>
</organism>
<proteinExistence type="predicted"/>
<evidence type="ECO:0000313" key="1">
    <source>
        <dbReference type="EMBL" id="KAK3797021.1"/>
    </source>
</evidence>
<dbReference type="EMBL" id="JAWDGP010000819">
    <property type="protein sequence ID" value="KAK3797021.1"/>
    <property type="molecule type" value="Genomic_DNA"/>
</dbReference>
<comment type="caution">
    <text evidence="1">The sequence shown here is derived from an EMBL/GenBank/DDBJ whole genome shotgun (WGS) entry which is preliminary data.</text>
</comment>
<reference evidence="1" key="1">
    <citation type="journal article" date="2023" name="G3 (Bethesda)">
        <title>A reference genome for the long-term kleptoplast-retaining sea slug Elysia crispata morphotype clarki.</title>
        <authorList>
            <person name="Eastman K.E."/>
            <person name="Pendleton A.L."/>
            <person name="Shaikh M.A."/>
            <person name="Suttiyut T."/>
            <person name="Ogas R."/>
            <person name="Tomko P."/>
            <person name="Gavelis G."/>
            <person name="Widhalm J.R."/>
            <person name="Wisecaver J.H."/>
        </authorList>
    </citation>
    <scope>NUCLEOTIDE SEQUENCE</scope>
    <source>
        <strain evidence="1">ECLA1</strain>
    </source>
</reference>
<sequence>MAQSVETESNRVRIIMKSSGTDHNILPSPQELCMDGTDEKRIARCLNKQSLNAYDSPTAAGIITHGQNCSQSTGLCPGVRV</sequence>